<dbReference type="Proteomes" id="UP000025238">
    <property type="component" value="Plasmid pLIB119"/>
</dbReference>
<name>A0A023WZ00_STUST</name>
<organism evidence="1 2">
    <name type="scientific">Stutzerimonas stutzeri</name>
    <name type="common">Pseudomonas stutzeri</name>
    <dbReference type="NCBI Taxonomy" id="316"/>
    <lineage>
        <taxon>Bacteria</taxon>
        <taxon>Pseudomonadati</taxon>
        <taxon>Pseudomonadota</taxon>
        <taxon>Gammaproteobacteria</taxon>
        <taxon>Pseudomonadales</taxon>
        <taxon>Pseudomonadaceae</taxon>
        <taxon>Stutzerimonas</taxon>
    </lineage>
</organism>
<dbReference type="EMBL" id="CP007510">
    <property type="protein sequence ID" value="AHY45176.1"/>
    <property type="molecule type" value="Genomic_DNA"/>
</dbReference>
<sequence length="66" mass="7157">MTQAARTYNHAYTIAFSVSGSTCEDGEDVTAQQMADALKLRVDDLMAKGHLLHAVGSAYDSFCEQD</sequence>
<dbReference type="KEGG" id="pstu:UIB01_22455"/>
<geneLocation type="plasmid" evidence="1 2">
    <name>pLIB119</name>
</geneLocation>
<dbReference type="AlphaFoldDB" id="A0A023WZ00"/>
<evidence type="ECO:0000313" key="1">
    <source>
        <dbReference type="EMBL" id="AHY45176.1"/>
    </source>
</evidence>
<accession>A0A023WZ00</accession>
<dbReference type="RefSeq" id="WP_040138009.1">
    <property type="nucleotide sequence ID" value="NZ_JBLFDX010000023.1"/>
</dbReference>
<evidence type="ECO:0000313" key="2">
    <source>
        <dbReference type="Proteomes" id="UP000025238"/>
    </source>
</evidence>
<keyword evidence="1" id="KW-0614">Plasmid</keyword>
<proteinExistence type="predicted"/>
<gene>
    <name evidence="1" type="ORF">UIB01_22455</name>
</gene>
<dbReference type="PATRIC" id="fig|316.97.peg.4498"/>
<protein>
    <submittedName>
        <fullName evidence="1">Uncharacterized protein</fullName>
    </submittedName>
</protein>
<reference evidence="1 2" key="1">
    <citation type="submission" date="2014-03" db="EMBL/GenBank/DDBJ databases">
        <title>Complete genome sequence of Pseudomonas stutzeri 19SMN4.</title>
        <authorList>
            <person name="Brunet-Galmes I."/>
            <person name="Nogales B."/>
            <person name="Busquets A."/>
            <person name="Pena A."/>
            <person name="Gomila M."/>
            <person name="Garcia-Valdes E."/>
            <person name="Lalucat J."/>
            <person name="Bennasar A."/>
            <person name="Bosch R."/>
        </authorList>
    </citation>
    <scope>NUCLEOTIDE SEQUENCE [LARGE SCALE GENOMIC DNA]</scope>
    <source>
        <strain evidence="1 2">19SMN4</strain>
        <plasmid evidence="2">Plasmid pLIB119</plasmid>
    </source>
</reference>